<dbReference type="NCBIfam" id="TIGR00254">
    <property type="entry name" value="GGDEF"/>
    <property type="match status" value="1"/>
</dbReference>
<dbReference type="Gene3D" id="3.30.70.270">
    <property type="match status" value="1"/>
</dbReference>
<organism evidence="6 7">
    <name type="scientific">Oceanithermus desulfurans</name>
    <dbReference type="NCBI Taxonomy" id="227924"/>
    <lineage>
        <taxon>Bacteria</taxon>
        <taxon>Thermotogati</taxon>
        <taxon>Deinococcota</taxon>
        <taxon>Deinococci</taxon>
        <taxon>Thermales</taxon>
        <taxon>Thermaceae</taxon>
        <taxon>Oceanithermus</taxon>
    </lineage>
</organism>
<dbReference type="InterPro" id="IPR000160">
    <property type="entry name" value="GGDEF_dom"/>
</dbReference>
<dbReference type="PROSITE" id="PS50112">
    <property type="entry name" value="PAS"/>
    <property type="match status" value="3"/>
</dbReference>
<dbReference type="SUPFAM" id="SSF141868">
    <property type="entry name" value="EAL domain-like"/>
    <property type="match status" value="1"/>
</dbReference>
<dbReference type="Pfam" id="PF08447">
    <property type="entry name" value="PAS_3"/>
    <property type="match status" value="2"/>
</dbReference>
<gene>
    <name evidence="6" type="ORF">HNQ05_000598</name>
</gene>
<keyword evidence="1" id="KW-1133">Transmembrane helix</keyword>
<keyword evidence="7" id="KW-1185">Reference proteome</keyword>
<dbReference type="InterPro" id="IPR000700">
    <property type="entry name" value="PAS-assoc_C"/>
</dbReference>
<sequence length="1042" mass="116445">MNTTERVFMEPNLSWILLFVSAALIVGLAGTWRKRRSALLTGLGLAFTALGLALGGAAGWGATGLGLALIVWAVVAPRPRAGSRALELSVDERGRLVRSRNLEPLLGWVTEEVHGEPFAGLVYPEDRPLWEKVQEQVLETGEATTLELRAVHAAGRLVWLRVFVEPSAEGLRLEAFEVTPYKLAEQTLRRQERLLKGVSDATRTMLAAKDDLAWPLNKAMATLAMSLGAERAYLYKVEDHPETGRRRASLQVEWVRDVLKTRIDSPLSGELVENDPRFARWFRELEHGQVIAGPVAQLPGEERLMLEASGVGSILLLPLLIGGAFWGFAGFELTETGRRFGHEMIRVLRTAAASLAAGIERVERTRELSVQRSLLERINEAAGDGILAVDAQWRPLFYNKRFLEIWGLSAEELSTEGSAGLSVLTRRTKNPKRFAEVLLELHERPDRNVHIELRLKDGRILQASSAPLDGGETGGRVWFMRDVTEARRLEQALARSEERFRTILQNTSDITAVLDEEMRIRYISPAVEAVLGHKVRDLVGLTVGESIHPDDRPAAERSLRAALEDPSRPIHVTFRIRSASGETRWLEVRGRNLLANPAVRGVLVSARDITEHKVYEAQIEHMAYYDALTGLANRRMLRERVEEAIRELGDGGGFAFVYIDLDRFKNVNDTLGHDIGDALLVQVARRLEEQTGPGDVLARLGGDEFGLLARRDDQEGVLELAQRLIQVLRPPFNVEGHHIHVSGSAGIALYPADGETFEQLLRHADIAMYRAKDDKVHLQFYSPHLNVYTHERFQLETDLRTAMQSGSLILYYQPIQNVQGEMRGLEALVRWEHPTRGQIFPEEFLPLIEEAGLATGFDRQILTQAVRQIARWRGAEPPVWVSVNVGYASLLDPGFLGFLEQLFKEERVEPERLLIEVTETQASRDPEQTKRVLGQLKELGVQLALDDFGQGYSSLSYLSDFPIDLIKIDRAFISGVPFRTKDAGIVRMIVALASQLGIDVLAEGVETETQREWLQHVGVHYLQGYAISEALPPAELPFGEAS</sequence>
<dbReference type="InterPro" id="IPR001633">
    <property type="entry name" value="EAL_dom"/>
</dbReference>
<dbReference type="Proteomes" id="UP000587579">
    <property type="component" value="Unassembled WGS sequence"/>
</dbReference>
<dbReference type="InterPro" id="IPR035965">
    <property type="entry name" value="PAS-like_dom_sf"/>
</dbReference>
<dbReference type="RefSeq" id="WP_147145619.1">
    <property type="nucleotide sequence ID" value="NZ_JACHEZ010000002.1"/>
</dbReference>
<protein>
    <submittedName>
        <fullName evidence="6">Diguanylate cyclase (GGDEF)-like protein/PAS domain S-box-containing protein</fullName>
    </submittedName>
</protein>
<feature type="domain" description="PAS" evidence="2">
    <location>
        <begin position="99"/>
        <end position="141"/>
    </location>
</feature>
<dbReference type="SMART" id="SM00267">
    <property type="entry name" value="GGDEF"/>
    <property type="match status" value="1"/>
</dbReference>
<dbReference type="CDD" id="cd00130">
    <property type="entry name" value="PAS"/>
    <property type="match status" value="2"/>
</dbReference>
<dbReference type="PANTHER" id="PTHR44757">
    <property type="entry name" value="DIGUANYLATE CYCLASE DGCP"/>
    <property type="match status" value="1"/>
</dbReference>
<dbReference type="Pfam" id="PF12860">
    <property type="entry name" value="PAS_7"/>
    <property type="match status" value="1"/>
</dbReference>
<dbReference type="PROSITE" id="PS50113">
    <property type="entry name" value="PAC"/>
    <property type="match status" value="1"/>
</dbReference>
<dbReference type="InterPro" id="IPR013655">
    <property type="entry name" value="PAS_fold_3"/>
</dbReference>
<dbReference type="PROSITE" id="PS50887">
    <property type="entry name" value="GGDEF"/>
    <property type="match status" value="1"/>
</dbReference>
<dbReference type="NCBIfam" id="TIGR00229">
    <property type="entry name" value="sensory_box"/>
    <property type="match status" value="3"/>
</dbReference>
<dbReference type="InterPro" id="IPR052155">
    <property type="entry name" value="Biofilm_reg_signaling"/>
</dbReference>
<evidence type="ECO:0000313" key="7">
    <source>
        <dbReference type="Proteomes" id="UP000587579"/>
    </source>
</evidence>
<dbReference type="CDD" id="cd01949">
    <property type="entry name" value="GGDEF"/>
    <property type="match status" value="1"/>
</dbReference>
<dbReference type="InterPro" id="IPR029787">
    <property type="entry name" value="Nucleotide_cyclase"/>
</dbReference>
<comment type="caution">
    <text evidence="6">The sequence shown here is derived from an EMBL/GenBank/DDBJ whole genome shotgun (WGS) entry which is preliminary data.</text>
</comment>
<dbReference type="SUPFAM" id="SSF55785">
    <property type="entry name" value="PYP-like sensor domain (PAS domain)"/>
    <property type="match status" value="3"/>
</dbReference>
<proteinExistence type="predicted"/>
<dbReference type="CDD" id="cd01948">
    <property type="entry name" value="EAL"/>
    <property type="match status" value="1"/>
</dbReference>
<dbReference type="InterPro" id="IPR029016">
    <property type="entry name" value="GAF-like_dom_sf"/>
</dbReference>
<dbReference type="InterPro" id="IPR003018">
    <property type="entry name" value="GAF"/>
</dbReference>
<evidence type="ECO:0000259" key="2">
    <source>
        <dbReference type="PROSITE" id="PS50112"/>
    </source>
</evidence>
<evidence type="ECO:0000259" key="5">
    <source>
        <dbReference type="PROSITE" id="PS50887"/>
    </source>
</evidence>
<feature type="transmembrane region" description="Helical" evidence="1">
    <location>
        <begin position="308"/>
        <end position="329"/>
    </location>
</feature>
<dbReference type="SMART" id="SM00065">
    <property type="entry name" value="GAF"/>
    <property type="match status" value="1"/>
</dbReference>
<feature type="domain" description="PAC" evidence="3">
    <location>
        <begin position="570"/>
        <end position="621"/>
    </location>
</feature>
<dbReference type="PANTHER" id="PTHR44757:SF2">
    <property type="entry name" value="BIOFILM ARCHITECTURE MAINTENANCE PROTEIN MBAA"/>
    <property type="match status" value="1"/>
</dbReference>
<feature type="transmembrane region" description="Helical" evidence="1">
    <location>
        <begin position="60"/>
        <end position="76"/>
    </location>
</feature>
<feature type="domain" description="EAL" evidence="4">
    <location>
        <begin position="792"/>
        <end position="1042"/>
    </location>
</feature>
<reference evidence="6 7" key="1">
    <citation type="submission" date="2020-08" db="EMBL/GenBank/DDBJ databases">
        <title>Genomic Encyclopedia of Type Strains, Phase IV (KMG-IV): sequencing the most valuable type-strain genomes for metagenomic binning, comparative biology and taxonomic classification.</title>
        <authorList>
            <person name="Goeker M."/>
        </authorList>
    </citation>
    <scope>NUCLEOTIDE SEQUENCE [LARGE SCALE GENOMIC DNA]</scope>
    <source>
        <strain evidence="6 7">DSM 15757</strain>
    </source>
</reference>
<dbReference type="InterPro" id="IPR035919">
    <property type="entry name" value="EAL_sf"/>
</dbReference>
<dbReference type="InterPro" id="IPR000014">
    <property type="entry name" value="PAS"/>
</dbReference>
<dbReference type="Gene3D" id="3.20.20.450">
    <property type="entry name" value="EAL domain"/>
    <property type="match status" value="1"/>
</dbReference>
<dbReference type="InterPro" id="IPR043128">
    <property type="entry name" value="Rev_trsase/Diguanyl_cyclase"/>
</dbReference>
<dbReference type="InterPro" id="IPR001610">
    <property type="entry name" value="PAC"/>
</dbReference>
<evidence type="ECO:0000256" key="1">
    <source>
        <dbReference type="SAM" id="Phobius"/>
    </source>
</evidence>
<evidence type="ECO:0000259" key="3">
    <source>
        <dbReference type="PROSITE" id="PS50113"/>
    </source>
</evidence>
<dbReference type="Pfam" id="PF00990">
    <property type="entry name" value="GGDEF"/>
    <property type="match status" value="1"/>
</dbReference>
<dbReference type="Gene3D" id="3.30.450.20">
    <property type="entry name" value="PAS domain"/>
    <property type="match status" value="3"/>
</dbReference>
<keyword evidence="1" id="KW-0472">Membrane</keyword>
<dbReference type="SUPFAM" id="SSF55073">
    <property type="entry name" value="Nucleotide cyclase"/>
    <property type="match status" value="1"/>
</dbReference>
<dbReference type="Gene3D" id="3.30.450.40">
    <property type="match status" value="1"/>
</dbReference>
<dbReference type="EMBL" id="JACHEZ010000002">
    <property type="protein sequence ID" value="MBB6029233.1"/>
    <property type="molecule type" value="Genomic_DNA"/>
</dbReference>
<dbReference type="PROSITE" id="PS50883">
    <property type="entry name" value="EAL"/>
    <property type="match status" value="1"/>
</dbReference>
<evidence type="ECO:0000313" key="6">
    <source>
        <dbReference type="EMBL" id="MBB6029233.1"/>
    </source>
</evidence>
<dbReference type="SUPFAM" id="SSF55781">
    <property type="entry name" value="GAF domain-like"/>
    <property type="match status" value="1"/>
</dbReference>
<feature type="transmembrane region" description="Helical" evidence="1">
    <location>
        <begin position="12"/>
        <end position="30"/>
    </location>
</feature>
<feature type="domain" description="GGDEF" evidence="5">
    <location>
        <begin position="652"/>
        <end position="783"/>
    </location>
</feature>
<evidence type="ECO:0000259" key="4">
    <source>
        <dbReference type="PROSITE" id="PS50883"/>
    </source>
</evidence>
<dbReference type="SMART" id="SM00091">
    <property type="entry name" value="PAS"/>
    <property type="match status" value="3"/>
</dbReference>
<dbReference type="Pfam" id="PF00563">
    <property type="entry name" value="EAL"/>
    <property type="match status" value="1"/>
</dbReference>
<name>A0ABR6P490_9DEIN</name>
<dbReference type="SMART" id="SM00086">
    <property type="entry name" value="PAC"/>
    <property type="match status" value="2"/>
</dbReference>
<feature type="domain" description="PAS" evidence="2">
    <location>
        <begin position="371"/>
        <end position="413"/>
    </location>
</feature>
<accession>A0ABR6P490</accession>
<keyword evidence="1" id="KW-0812">Transmembrane</keyword>
<feature type="domain" description="PAS" evidence="2">
    <location>
        <begin position="496"/>
        <end position="566"/>
    </location>
</feature>
<dbReference type="SMART" id="SM00052">
    <property type="entry name" value="EAL"/>
    <property type="match status" value="1"/>
</dbReference>
<dbReference type="Pfam" id="PF01590">
    <property type="entry name" value="GAF"/>
    <property type="match status" value="1"/>
</dbReference>